<dbReference type="EMBL" id="CAJEUB010000013">
    <property type="protein sequence ID" value="CAD1846226.1"/>
    <property type="molecule type" value="Genomic_DNA"/>
</dbReference>
<dbReference type="PANTHER" id="PTHR12709:SF3">
    <property type="entry name" value="DNA-DIRECTED RNA POLYMERASE V SUBUNIT 7"/>
    <property type="match status" value="1"/>
</dbReference>
<comment type="subcellular location">
    <subcellularLocation>
        <location evidence="1 6">Nucleus</location>
    </subcellularLocation>
</comment>
<dbReference type="GO" id="GO:0006352">
    <property type="term" value="P:DNA-templated transcription initiation"/>
    <property type="evidence" value="ECO:0007669"/>
    <property type="project" value="UniProtKB-UniRule"/>
</dbReference>
<keyword evidence="5 6" id="KW-0539">Nucleus</keyword>
<dbReference type="Gene3D" id="2.40.50.140">
    <property type="entry name" value="Nucleic acid-binding proteins"/>
    <property type="match status" value="1"/>
</dbReference>
<dbReference type="InterPro" id="IPR045113">
    <property type="entry name" value="Rpb7-like"/>
</dbReference>
<accession>A0A6V7QTY5</accession>
<evidence type="ECO:0000256" key="5">
    <source>
        <dbReference type="ARBA" id="ARBA00023242"/>
    </source>
</evidence>
<dbReference type="FunFam" id="2.40.50.140:FF:000043">
    <property type="entry name" value="DNA-directed RNA polymerase II subunit RPB7"/>
    <property type="match status" value="1"/>
</dbReference>
<evidence type="ECO:0000256" key="1">
    <source>
        <dbReference type="ARBA" id="ARBA00004123"/>
    </source>
</evidence>
<dbReference type="FunFam" id="3.30.1490.120:FF:000001">
    <property type="entry name" value="DNA-directed RNA polymerase II subunit RPB7"/>
    <property type="match status" value="1"/>
</dbReference>
<dbReference type="GO" id="GO:0003697">
    <property type="term" value="F:single-stranded DNA binding"/>
    <property type="evidence" value="ECO:0007669"/>
    <property type="project" value="TreeGrafter"/>
</dbReference>
<dbReference type="GO" id="GO:0055029">
    <property type="term" value="C:nuclear DNA-directed RNA polymerase complex"/>
    <property type="evidence" value="ECO:0007669"/>
    <property type="project" value="UniProtKB-ARBA"/>
</dbReference>
<reference evidence="8" key="1">
    <citation type="submission" date="2020-07" db="EMBL/GenBank/DDBJ databases">
        <authorList>
            <person name="Lin J."/>
        </authorList>
    </citation>
    <scope>NUCLEOTIDE SEQUENCE</scope>
</reference>
<evidence type="ECO:0000256" key="4">
    <source>
        <dbReference type="ARBA" id="ARBA00023163"/>
    </source>
</evidence>
<dbReference type="AlphaFoldDB" id="A0A6V7QTY5"/>
<dbReference type="SUPFAM" id="SSF50249">
    <property type="entry name" value="Nucleic acid-binding proteins"/>
    <property type="match status" value="1"/>
</dbReference>
<dbReference type="PANTHER" id="PTHR12709">
    <property type="entry name" value="DNA-DIRECTED RNA POLYMERASE II, III"/>
    <property type="match status" value="1"/>
</dbReference>
<dbReference type="InterPro" id="IPR036898">
    <property type="entry name" value="RNA_pol_Rpb7-like_N_sf"/>
</dbReference>
<gene>
    <name evidence="8" type="ORF">CB5_LOCUS29437</name>
</gene>
<evidence type="ECO:0000256" key="6">
    <source>
        <dbReference type="RuleBase" id="RU369086"/>
    </source>
</evidence>
<dbReference type="InterPro" id="IPR005576">
    <property type="entry name" value="Rpb7-like_N"/>
</dbReference>
<keyword evidence="3 6" id="KW-0240">DNA-directed RNA polymerase</keyword>
<dbReference type="Gene3D" id="3.30.1490.120">
    <property type="entry name" value="RNA polymerase Rpb7-like, N-terminal domain"/>
    <property type="match status" value="1"/>
</dbReference>
<evidence type="ECO:0000256" key="3">
    <source>
        <dbReference type="ARBA" id="ARBA00022478"/>
    </source>
</evidence>
<comment type="similarity">
    <text evidence="2">Belongs to the eukaryotic RPB7/RPC8 RNA polymerase subunit family.</text>
</comment>
<keyword evidence="4 6" id="KW-0804">Transcription</keyword>
<protein>
    <recommendedName>
        <fullName evidence="6">DNA-directed RNA polymerase subunit</fullName>
    </recommendedName>
</protein>
<feature type="domain" description="RNA polymerase Rpb7-like N-terminal" evidence="7">
    <location>
        <begin position="94"/>
        <end position="153"/>
    </location>
</feature>
<dbReference type="SUPFAM" id="SSF88798">
    <property type="entry name" value="N-terminal, heterodimerisation domain of RBP7 (RpoE)"/>
    <property type="match status" value="1"/>
</dbReference>
<organism evidence="8">
    <name type="scientific">Ananas comosus var. bracteatus</name>
    <name type="common">red pineapple</name>
    <dbReference type="NCBI Taxonomy" id="296719"/>
    <lineage>
        <taxon>Eukaryota</taxon>
        <taxon>Viridiplantae</taxon>
        <taxon>Streptophyta</taxon>
        <taxon>Embryophyta</taxon>
        <taxon>Tracheophyta</taxon>
        <taxon>Spermatophyta</taxon>
        <taxon>Magnoliopsida</taxon>
        <taxon>Liliopsida</taxon>
        <taxon>Poales</taxon>
        <taxon>Bromeliaceae</taxon>
        <taxon>Bromelioideae</taxon>
        <taxon>Ananas</taxon>
    </lineage>
</organism>
<sequence>MKRLKSRGQAVQFTQHVLSFNPNPASSPKTPIIITQPCPSFLLLGIFLLLLAQIFSPSPSPSPSRRRRRRRRRIRHYRHQQNIKMVFLEVEMPWNVLISPDQLSPKGLLLQKAIIVRLLEDIANRKASKEHGYYIAVTALNSIDEGKVRELTGDVLFPVTFSCLTQKPTKGEILVGSVDKILKHGIFLKSGPIDSIFLSEKMMRDYKYVAGENPMFLSEKHSKLEKDTVVRFKVLGLKWLEADRQFQLLATLAGDFLGPI</sequence>
<dbReference type="Pfam" id="PF03876">
    <property type="entry name" value="SHS2_Rpb7-N"/>
    <property type="match status" value="1"/>
</dbReference>
<dbReference type="GO" id="GO:0003727">
    <property type="term" value="F:single-stranded RNA binding"/>
    <property type="evidence" value="ECO:0007669"/>
    <property type="project" value="TreeGrafter"/>
</dbReference>
<evidence type="ECO:0000259" key="7">
    <source>
        <dbReference type="Pfam" id="PF03876"/>
    </source>
</evidence>
<evidence type="ECO:0000313" key="8">
    <source>
        <dbReference type="EMBL" id="CAD1846226.1"/>
    </source>
</evidence>
<dbReference type="CDD" id="cd04329">
    <property type="entry name" value="RNAP_II_Rpb7_N"/>
    <property type="match status" value="1"/>
</dbReference>
<proteinExistence type="inferred from homology"/>
<comment type="function">
    <text evidence="6">DNA-dependent RNA polymerase which catalyzes the transcription of DNA into RNA using the four ribonucleoside triphosphates as substrates.</text>
</comment>
<dbReference type="InterPro" id="IPR012340">
    <property type="entry name" value="NA-bd_OB-fold"/>
</dbReference>
<name>A0A6V7QTY5_ANACO</name>
<evidence type="ECO:0000256" key="2">
    <source>
        <dbReference type="ARBA" id="ARBA00009307"/>
    </source>
</evidence>